<dbReference type="Pfam" id="PF03466">
    <property type="entry name" value="LysR_substrate"/>
    <property type="match status" value="1"/>
</dbReference>
<dbReference type="EMBL" id="VKGK01000005">
    <property type="protein sequence ID" value="TRY15270.1"/>
    <property type="molecule type" value="Genomic_DNA"/>
</dbReference>
<dbReference type="Gene3D" id="1.10.10.10">
    <property type="entry name" value="Winged helix-like DNA-binding domain superfamily/Winged helix DNA-binding domain"/>
    <property type="match status" value="1"/>
</dbReference>
<evidence type="ECO:0000256" key="3">
    <source>
        <dbReference type="ARBA" id="ARBA00023125"/>
    </source>
</evidence>
<gene>
    <name evidence="6" type="ORF">FN961_06260</name>
</gene>
<evidence type="ECO:0000256" key="2">
    <source>
        <dbReference type="ARBA" id="ARBA00023015"/>
    </source>
</evidence>
<keyword evidence="4" id="KW-0804">Transcription</keyword>
<evidence type="ECO:0000256" key="1">
    <source>
        <dbReference type="ARBA" id="ARBA00009437"/>
    </source>
</evidence>
<comment type="caution">
    <text evidence="6">The sequence shown here is derived from an EMBL/GenBank/DDBJ whole genome shotgun (WGS) entry which is preliminary data.</text>
</comment>
<dbReference type="InterPro" id="IPR000847">
    <property type="entry name" value="LysR_HTH_N"/>
</dbReference>
<dbReference type="PROSITE" id="PS50931">
    <property type="entry name" value="HTH_LYSR"/>
    <property type="match status" value="1"/>
</dbReference>
<dbReference type="PANTHER" id="PTHR30126:SF40">
    <property type="entry name" value="HTH-TYPE TRANSCRIPTIONAL REGULATOR GLTR"/>
    <property type="match status" value="1"/>
</dbReference>
<organism evidence="6 7">
    <name type="scientific">Shewanella hanedai</name>
    <name type="common">Alteromonas hanedai</name>
    <dbReference type="NCBI Taxonomy" id="25"/>
    <lineage>
        <taxon>Bacteria</taxon>
        <taxon>Pseudomonadati</taxon>
        <taxon>Pseudomonadota</taxon>
        <taxon>Gammaproteobacteria</taxon>
        <taxon>Alteromonadales</taxon>
        <taxon>Shewanellaceae</taxon>
        <taxon>Shewanella</taxon>
    </lineage>
</organism>
<dbReference type="Gene3D" id="3.40.190.290">
    <property type="match status" value="1"/>
</dbReference>
<evidence type="ECO:0000313" key="7">
    <source>
        <dbReference type="Proteomes" id="UP000318126"/>
    </source>
</evidence>
<evidence type="ECO:0000313" key="6">
    <source>
        <dbReference type="EMBL" id="TRY15270.1"/>
    </source>
</evidence>
<comment type="similarity">
    <text evidence="1">Belongs to the LysR transcriptional regulatory family.</text>
</comment>
<dbReference type="InterPro" id="IPR036390">
    <property type="entry name" value="WH_DNA-bd_sf"/>
</dbReference>
<dbReference type="GO" id="GO:0003700">
    <property type="term" value="F:DNA-binding transcription factor activity"/>
    <property type="evidence" value="ECO:0007669"/>
    <property type="project" value="InterPro"/>
</dbReference>
<dbReference type="InterPro" id="IPR005119">
    <property type="entry name" value="LysR_subst-bd"/>
</dbReference>
<dbReference type="GO" id="GO:0000976">
    <property type="term" value="F:transcription cis-regulatory region binding"/>
    <property type="evidence" value="ECO:0007669"/>
    <property type="project" value="TreeGrafter"/>
</dbReference>
<dbReference type="SUPFAM" id="SSF46785">
    <property type="entry name" value="Winged helix' DNA-binding domain"/>
    <property type="match status" value="1"/>
</dbReference>
<evidence type="ECO:0000256" key="4">
    <source>
        <dbReference type="ARBA" id="ARBA00023163"/>
    </source>
</evidence>
<keyword evidence="2" id="KW-0805">Transcription regulation</keyword>
<feature type="domain" description="HTH lysR-type" evidence="5">
    <location>
        <begin position="6"/>
        <end position="63"/>
    </location>
</feature>
<evidence type="ECO:0000259" key="5">
    <source>
        <dbReference type="PROSITE" id="PS50931"/>
    </source>
</evidence>
<dbReference type="SUPFAM" id="SSF53850">
    <property type="entry name" value="Periplasmic binding protein-like II"/>
    <property type="match status" value="1"/>
</dbReference>
<dbReference type="CDD" id="cd05466">
    <property type="entry name" value="PBP2_LTTR_substrate"/>
    <property type="match status" value="1"/>
</dbReference>
<dbReference type="OrthoDB" id="9785745at2"/>
<keyword evidence="7" id="KW-1185">Reference proteome</keyword>
<keyword evidence="3" id="KW-0238">DNA-binding</keyword>
<dbReference type="InterPro" id="IPR036388">
    <property type="entry name" value="WH-like_DNA-bd_sf"/>
</dbReference>
<sequence>MRAFDFDLKGLQVFVIAAQTGSMTETAKRLGLTQSSVSQTLSMLEKNLKVELLDRSVRPLGLTIAGRYFFDQSSHLLSQAEQTQKVFTQGTFEQLHLVRIAMVDSLVTSLGKPLIDVVKRRTENWTLSTGRSHMHADALVSRQVDIIISDDALEDSDNLCRYPILSEPFVLVVPLDFKWEDESLSSLSDIKRLLQQLDFVRYTSDSLIGTSIERYLRRLGVQPPVRLQLDNTFAVLSMVASGLGWTITTPLCLYQSGIALDQVRCQPLPTNDSFKRRLTLVCRRHELSDLPEEMARDSCQIMTQCFLPELEKDLPWLLPSIDIG</sequence>
<reference evidence="7" key="1">
    <citation type="submission" date="2019-07" db="EMBL/GenBank/DDBJ databases">
        <title>Shewanella sp. YLB-08 draft genomic sequence.</title>
        <authorList>
            <person name="Yu L."/>
        </authorList>
    </citation>
    <scope>NUCLEOTIDE SEQUENCE [LARGE SCALE GENOMIC DNA]</scope>
    <source>
        <strain evidence="7">JCM 20706</strain>
    </source>
</reference>
<dbReference type="AlphaFoldDB" id="A0A553JS43"/>
<dbReference type="FunFam" id="1.10.10.10:FF:000001">
    <property type="entry name" value="LysR family transcriptional regulator"/>
    <property type="match status" value="1"/>
</dbReference>
<dbReference type="RefSeq" id="WP_143563700.1">
    <property type="nucleotide sequence ID" value="NZ_BMPL01000004.1"/>
</dbReference>
<proteinExistence type="inferred from homology"/>
<dbReference type="Proteomes" id="UP000318126">
    <property type="component" value="Unassembled WGS sequence"/>
</dbReference>
<accession>A0A553JS43</accession>
<dbReference type="Pfam" id="PF00126">
    <property type="entry name" value="HTH_1"/>
    <property type="match status" value="1"/>
</dbReference>
<name>A0A553JS43_SHEHA</name>
<protein>
    <submittedName>
        <fullName evidence="6">LysR family transcriptional regulator</fullName>
    </submittedName>
</protein>
<dbReference type="PANTHER" id="PTHR30126">
    <property type="entry name" value="HTH-TYPE TRANSCRIPTIONAL REGULATOR"/>
    <property type="match status" value="1"/>
</dbReference>